<evidence type="ECO:0000256" key="3">
    <source>
        <dbReference type="ARBA" id="ARBA00023125"/>
    </source>
</evidence>
<proteinExistence type="predicted"/>
<keyword evidence="3" id="KW-0238">DNA-binding</keyword>
<comment type="caution">
    <text evidence="7">The sequence shown here is derived from an EMBL/GenBank/DDBJ whole genome shotgun (WGS) entry which is preliminary data.</text>
</comment>
<keyword evidence="8" id="KW-1185">Reference proteome</keyword>
<name>A0A540VWL4_9ACTN</name>
<dbReference type="SUPFAM" id="SSF88659">
    <property type="entry name" value="Sigma3 and sigma4 domains of RNA polymerase sigma factors"/>
    <property type="match status" value="2"/>
</dbReference>
<dbReference type="SUPFAM" id="SSF88946">
    <property type="entry name" value="Sigma2 domain of RNA polymerase sigma factors"/>
    <property type="match status" value="1"/>
</dbReference>
<organism evidence="7 8">
    <name type="scientific">Kitasatospora acidiphila</name>
    <dbReference type="NCBI Taxonomy" id="2567942"/>
    <lineage>
        <taxon>Bacteria</taxon>
        <taxon>Bacillati</taxon>
        <taxon>Actinomycetota</taxon>
        <taxon>Actinomycetes</taxon>
        <taxon>Kitasatosporales</taxon>
        <taxon>Streptomycetaceae</taxon>
        <taxon>Kitasatospora</taxon>
    </lineage>
</organism>
<dbReference type="InterPro" id="IPR007624">
    <property type="entry name" value="RNA_pol_sigma70_r3"/>
</dbReference>
<feature type="domain" description="RNA polymerase sigma-70" evidence="6">
    <location>
        <begin position="103"/>
        <end position="116"/>
    </location>
</feature>
<dbReference type="InterPro" id="IPR007630">
    <property type="entry name" value="RNA_pol_sigma70_r4"/>
</dbReference>
<dbReference type="PRINTS" id="PR00046">
    <property type="entry name" value="SIGMA70FCT"/>
</dbReference>
<keyword evidence="4" id="KW-0804">Transcription</keyword>
<dbReference type="Pfam" id="PF04539">
    <property type="entry name" value="Sigma70_r3"/>
    <property type="match status" value="1"/>
</dbReference>
<evidence type="ECO:0000256" key="4">
    <source>
        <dbReference type="ARBA" id="ARBA00023163"/>
    </source>
</evidence>
<dbReference type="GO" id="GO:0016987">
    <property type="term" value="F:sigma factor activity"/>
    <property type="evidence" value="ECO:0007669"/>
    <property type="project" value="UniProtKB-KW"/>
</dbReference>
<dbReference type="Pfam" id="PF04545">
    <property type="entry name" value="Sigma70_r4"/>
    <property type="match status" value="1"/>
</dbReference>
<evidence type="ECO:0000313" key="7">
    <source>
        <dbReference type="EMBL" id="TQF01153.1"/>
    </source>
</evidence>
<dbReference type="Proteomes" id="UP000319103">
    <property type="component" value="Unassembled WGS sequence"/>
</dbReference>
<dbReference type="PANTHER" id="PTHR30385">
    <property type="entry name" value="SIGMA FACTOR F FLAGELLAR"/>
    <property type="match status" value="1"/>
</dbReference>
<protein>
    <submittedName>
        <fullName evidence="7">SigB/SigF/SigG family RNA polymerase sigma factor</fullName>
    </submittedName>
</protein>
<dbReference type="GO" id="GO:0003677">
    <property type="term" value="F:DNA binding"/>
    <property type="evidence" value="ECO:0007669"/>
    <property type="project" value="UniProtKB-KW"/>
</dbReference>
<keyword evidence="1" id="KW-0805">Transcription regulation</keyword>
<dbReference type="NCBIfam" id="TIGR02980">
    <property type="entry name" value="SigBFG"/>
    <property type="match status" value="1"/>
</dbReference>
<dbReference type="GO" id="GO:0006352">
    <property type="term" value="P:DNA-templated transcription initiation"/>
    <property type="evidence" value="ECO:0007669"/>
    <property type="project" value="InterPro"/>
</dbReference>
<accession>A0A540VWL4</accession>
<dbReference type="AlphaFoldDB" id="A0A540VWL4"/>
<dbReference type="Gene3D" id="1.10.10.10">
    <property type="entry name" value="Winged helix-like DNA-binding domain superfamily/Winged helix DNA-binding domain"/>
    <property type="match status" value="2"/>
</dbReference>
<dbReference type="PANTHER" id="PTHR30385:SF4">
    <property type="entry name" value="RNA POLYMERASE SIGMA-E FACTOR"/>
    <property type="match status" value="1"/>
</dbReference>
<evidence type="ECO:0000259" key="6">
    <source>
        <dbReference type="PROSITE" id="PS00715"/>
    </source>
</evidence>
<dbReference type="PROSITE" id="PS00715">
    <property type="entry name" value="SIGMA70_1"/>
    <property type="match status" value="1"/>
</dbReference>
<dbReference type="InterPro" id="IPR014284">
    <property type="entry name" value="RNA_pol_sigma-70_dom"/>
</dbReference>
<evidence type="ECO:0000256" key="2">
    <source>
        <dbReference type="ARBA" id="ARBA00023082"/>
    </source>
</evidence>
<evidence type="ECO:0000313" key="8">
    <source>
        <dbReference type="Proteomes" id="UP000319103"/>
    </source>
</evidence>
<sequence length="303" mass="33348">MGYQGKEHSMAMPTTVAPGIKPSTGTDSGFCPRRHGLPEIADPLAVSTTEARELSRVLLLRLRQAEQGTELHSYVRGTLIELNVSLVKFAARRFRSSHESMDDIIQTGTVGLIKAIDRFDPDRGVEFTTFALPTIIGEIRRFFRDSTWAVHVPRPLQEARLAVVRGTYELEQDLGRAPSTEELAVHVSLPQDEVVEALRVAAARTATSLDARLDNGDADSTQECRLGCCDQALAIVEDVQSLKPLIAALPERERTILALRFTQDLTQAEIGQRLGISQMHVSRLLTHSFQCLRTGLAASPRGT</sequence>
<reference evidence="7 8" key="1">
    <citation type="submission" date="2019-06" db="EMBL/GenBank/DDBJ databases">
        <title>Description of Kitasatospora acidophila sp. nov. isolated from pine grove soil, and reclassification of Streptomyces novaecaesareae to Kitasatospora novaeceasareae comb. nov.</title>
        <authorList>
            <person name="Kim M.J."/>
        </authorList>
    </citation>
    <scope>NUCLEOTIDE SEQUENCE [LARGE SCALE GENOMIC DNA]</scope>
    <source>
        <strain evidence="7 8">MMS16-CNU292</strain>
    </source>
</reference>
<dbReference type="CDD" id="cd06171">
    <property type="entry name" value="Sigma70_r4"/>
    <property type="match status" value="1"/>
</dbReference>
<dbReference type="Gene3D" id="1.20.120.1810">
    <property type="match status" value="1"/>
</dbReference>
<dbReference type="InterPro" id="IPR000943">
    <property type="entry name" value="RNA_pol_sigma70"/>
</dbReference>
<dbReference type="NCBIfam" id="TIGR02937">
    <property type="entry name" value="sigma70-ECF"/>
    <property type="match status" value="1"/>
</dbReference>
<feature type="region of interest" description="Disordered" evidence="5">
    <location>
        <begin position="1"/>
        <end position="24"/>
    </location>
</feature>
<dbReference type="InterPro" id="IPR013325">
    <property type="entry name" value="RNA_pol_sigma_r2"/>
</dbReference>
<gene>
    <name evidence="7" type="ORF">E6W39_01505</name>
</gene>
<dbReference type="Pfam" id="PF04542">
    <property type="entry name" value="Sigma70_r2"/>
    <property type="match status" value="1"/>
</dbReference>
<dbReference type="InterPro" id="IPR013324">
    <property type="entry name" value="RNA_pol_sigma_r3/r4-like"/>
</dbReference>
<evidence type="ECO:0000256" key="1">
    <source>
        <dbReference type="ARBA" id="ARBA00023015"/>
    </source>
</evidence>
<dbReference type="InterPro" id="IPR036388">
    <property type="entry name" value="WH-like_DNA-bd_sf"/>
</dbReference>
<dbReference type="InterPro" id="IPR014322">
    <property type="entry name" value="RNA_pol_sigma-B/F/G"/>
</dbReference>
<evidence type="ECO:0000256" key="5">
    <source>
        <dbReference type="SAM" id="MobiDB-lite"/>
    </source>
</evidence>
<dbReference type="InterPro" id="IPR007627">
    <property type="entry name" value="RNA_pol_sigma70_r2"/>
</dbReference>
<keyword evidence="2" id="KW-0731">Sigma factor</keyword>
<dbReference type="OrthoDB" id="9804285at2"/>
<dbReference type="EMBL" id="VIGB01000003">
    <property type="protein sequence ID" value="TQF01153.1"/>
    <property type="molecule type" value="Genomic_DNA"/>
</dbReference>